<feature type="transmembrane region" description="Helical" evidence="2">
    <location>
        <begin position="104"/>
        <end position="123"/>
    </location>
</feature>
<feature type="transmembrane region" description="Helical" evidence="2">
    <location>
        <begin position="40"/>
        <end position="61"/>
    </location>
</feature>
<sequence>MLGWFGALWGLGAITALLASAVVRLGKVGAAAFELPFSWFHWLSLAAVLVLMAYSEGYRGFQRGFSPRVAARARYLRDHPEPLHVLLAPLFCMGFIHASRRRKLTSLILTSAIILLIVLVRLLPQPWRGIVDLGVVVGLGWGVVSLLAFSALAFGGRPPATDPELPGAESRSQPSSPHSAP</sequence>
<name>A0A1G9SH30_9BACT</name>
<keyword evidence="2" id="KW-1133">Transmembrane helix</keyword>
<keyword evidence="2" id="KW-0812">Transmembrane</keyword>
<evidence type="ECO:0000256" key="2">
    <source>
        <dbReference type="SAM" id="Phobius"/>
    </source>
</evidence>
<reference evidence="3 4" key="1">
    <citation type="submission" date="2016-10" db="EMBL/GenBank/DDBJ databases">
        <authorList>
            <person name="de Groot N.N."/>
        </authorList>
    </citation>
    <scope>NUCLEOTIDE SEQUENCE [LARGE SCALE GENOMIC DNA]</scope>
    <source>
        <strain evidence="3 4">DSM 17813</strain>
    </source>
</reference>
<gene>
    <name evidence="3" type="ORF">SAMN05660860_02350</name>
</gene>
<feature type="region of interest" description="Disordered" evidence="1">
    <location>
        <begin position="160"/>
        <end position="181"/>
    </location>
</feature>
<protein>
    <submittedName>
        <fullName evidence="3">Uncharacterized protein</fullName>
    </submittedName>
</protein>
<accession>A0A1G9SH30</accession>
<dbReference type="OrthoDB" id="9790458at2"/>
<dbReference type="AlphaFoldDB" id="A0A1G9SH30"/>
<dbReference type="RefSeq" id="WP_052445976.1">
    <property type="nucleotide sequence ID" value="NZ_FNGU01000005.1"/>
</dbReference>
<dbReference type="STRING" id="392333.SAMN05660860_02350"/>
<dbReference type="EMBL" id="FNGU01000005">
    <property type="protein sequence ID" value="SDM34095.1"/>
    <property type="molecule type" value="Genomic_DNA"/>
</dbReference>
<evidence type="ECO:0000256" key="1">
    <source>
        <dbReference type="SAM" id="MobiDB-lite"/>
    </source>
</evidence>
<evidence type="ECO:0000313" key="3">
    <source>
        <dbReference type="EMBL" id="SDM34095.1"/>
    </source>
</evidence>
<proteinExistence type="predicted"/>
<feature type="transmembrane region" description="Helical" evidence="2">
    <location>
        <begin position="130"/>
        <end position="154"/>
    </location>
</feature>
<evidence type="ECO:0000313" key="4">
    <source>
        <dbReference type="Proteomes" id="UP000182146"/>
    </source>
</evidence>
<keyword evidence="2" id="KW-0472">Membrane</keyword>
<organism evidence="3 4">
    <name type="scientific">Geoalkalibacter ferrihydriticus</name>
    <dbReference type="NCBI Taxonomy" id="392333"/>
    <lineage>
        <taxon>Bacteria</taxon>
        <taxon>Pseudomonadati</taxon>
        <taxon>Thermodesulfobacteriota</taxon>
        <taxon>Desulfuromonadia</taxon>
        <taxon>Desulfuromonadales</taxon>
        <taxon>Geoalkalibacteraceae</taxon>
        <taxon>Geoalkalibacter</taxon>
    </lineage>
</organism>
<dbReference type="Proteomes" id="UP000182146">
    <property type="component" value="Unassembled WGS sequence"/>
</dbReference>
<feature type="compositionally biased region" description="Polar residues" evidence="1">
    <location>
        <begin position="170"/>
        <end position="181"/>
    </location>
</feature>